<dbReference type="SMART" id="SM01080">
    <property type="entry name" value="CHASE2"/>
    <property type="match status" value="1"/>
</dbReference>
<dbReference type="InterPro" id="IPR029787">
    <property type="entry name" value="Nucleotide_cyclase"/>
</dbReference>
<evidence type="ECO:0000313" key="4">
    <source>
        <dbReference type="EMBL" id="MBK1838509.1"/>
    </source>
</evidence>
<gene>
    <name evidence="4" type="ORF">JHL17_13900</name>
</gene>
<dbReference type="InterPro" id="IPR050697">
    <property type="entry name" value="Adenylyl/Guanylyl_Cyclase_3/4"/>
</dbReference>
<feature type="compositionally biased region" description="Pro residues" evidence="1">
    <location>
        <begin position="13"/>
        <end position="26"/>
    </location>
</feature>
<evidence type="ECO:0000256" key="1">
    <source>
        <dbReference type="SAM" id="MobiDB-lite"/>
    </source>
</evidence>
<keyword evidence="5" id="KW-1185">Reference proteome</keyword>
<feature type="transmembrane region" description="Helical" evidence="2">
    <location>
        <begin position="334"/>
        <end position="359"/>
    </location>
</feature>
<dbReference type="PANTHER" id="PTHR43081:SF1">
    <property type="entry name" value="ADENYLATE CYCLASE, TERMINAL-DIFFERENTIATION SPECIFIC"/>
    <property type="match status" value="1"/>
</dbReference>
<dbReference type="Pfam" id="PF05226">
    <property type="entry name" value="CHASE2"/>
    <property type="match status" value="1"/>
</dbReference>
<comment type="caution">
    <text evidence="4">The sequence shown here is derived from an EMBL/GenBank/DDBJ whole genome shotgun (WGS) entry which is preliminary data.</text>
</comment>
<dbReference type="InterPro" id="IPR007890">
    <property type="entry name" value="CHASE2"/>
</dbReference>
<organism evidence="4 5">
    <name type="scientific">Azospirillum endophyticum</name>
    <dbReference type="NCBI Taxonomy" id="2800326"/>
    <lineage>
        <taxon>Bacteria</taxon>
        <taxon>Pseudomonadati</taxon>
        <taxon>Pseudomonadota</taxon>
        <taxon>Alphaproteobacteria</taxon>
        <taxon>Rhodospirillales</taxon>
        <taxon>Azospirillaceae</taxon>
        <taxon>Azospirillum</taxon>
    </lineage>
</organism>
<reference evidence="5" key="1">
    <citation type="submission" date="2021-01" db="EMBL/GenBank/DDBJ databases">
        <title>Genome public.</title>
        <authorList>
            <person name="Liu C."/>
            <person name="Sun Q."/>
        </authorList>
    </citation>
    <scope>NUCLEOTIDE SEQUENCE [LARGE SCALE GENOMIC DNA]</scope>
    <source>
        <strain evidence="5">YIM B02556</strain>
    </source>
</reference>
<dbReference type="Proteomes" id="UP000652760">
    <property type="component" value="Unassembled WGS sequence"/>
</dbReference>
<protein>
    <submittedName>
        <fullName evidence="4">Adenylate/guanylate cyclase domain-containing protein</fullName>
    </submittedName>
</protein>
<feature type="transmembrane region" description="Helical" evidence="2">
    <location>
        <begin position="365"/>
        <end position="385"/>
    </location>
</feature>
<evidence type="ECO:0000256" key="2">
    <source>
        <dbReference type="SAM" id="Phobius"/>
    </source>
</evidence>
<sequence length="643" mass="67907">MDGPPVRPGEGPLVPPIAKPVAPLPPASGRRGWPETRLTIGIVLGSMLMALAATRMLPPLRTADESLGDRLIAASTPARPQHPGIALVLFGEDSFTGLACRSPVDRGMLANIIDVLAAAGVRAIGIDVLFDQPTLPALDERLRRALLGAPVPVVAITALDQTPLTERQRRFLDEFTAGMPRGHANLAKDRLDAAVRWHVPFGGDGTPSLPVRLALLGGVAQVPAEPFRIDWRGRPDGATAPFPVYPAEAVAVLPKSWLAGRIVLVGTVLAGIDQHRTPLSTAGASTPGVEIEAHVLAQLLDGRRDPRLPVAGEAVLALLMAVAGVAVAAAAPPLWLLAAAGLLVPAAAWAGSAALFAAGGPLVPLVAPALAWGAGIAAMTVQMSLRERADRRVMMQLFANHVSQPVAEEIWRERATFMAGGRPRPQQLTATVLFSDIEGFTTICEALEPEPLIRWLEGYLDAMVRIVTANDGVVLRFVGDAILAVFGAPVARTTQAQIDADACRAVRCALEMGRDLVELNRRWQAEGLPPVGIRVGVHTGPLVAGSLGGLRHSEYSLLGDTANTAARLEAYGKMVDARTSRHCRVIVGDPTWQSVGQSVEQSARRAVPPLCTALPVGEVALKGKLRAVRVWLLVDDDGDDIDQ</sequence>
<feature type="transmembrane region" description="Helical" evidence="2">
    <location>
        <begin position="308"/>
        <end position="327"/>
    </location>
</feature>
<dbReference type="Gene3D" id="3.30.70.1230">
    <property type="entry name" value="Nucleotide cyclase"/>
    <property type="match status" value="1"/>
</dbReference>
<dbReference type="RefSeq" id="WP_200194053.1">
    <property type="nucleotide sequence ID" value="NZ_JAENHM010000044.1"/>
</dbReference>
<dbReference type="CDD" id="cd07302">
    <property type="entry name" value="CHD"/>
    <property type="match status" value="1"/>
</dbReference>
<dbReference type="InterPro" id="IPR001054">
    <property type="entry name" value="A/G_cyclase"/>
</dbReference>
<feature type="region of interest" description="Disordered" evidence="1">
    <location>
        <begin position="1"/>
        <end position="30"/>
    </location>
</feature>
<keyword evidence="2" id="KW-0472">Membrane</keyword>
<dbReference type="PANTHER" id="PTHR43081">
    <property type="entry name" value="ADENYLATE CYCLASE, TERMINAL-DIFFERENTIATION SPECIFIC-RELATED"/>
    <property type="match status" value="1"/>
</dbReference>
<accession>A0ABS1F506</accession>
<dbReference type="EMBL" id="JAENHM010000044">
    <property type="protein sequence ID" value="MBK1838509.1"/>
    <property type="molecule type" value="Genomic_DNA"/>
</dbReference>
<evidence type="ECO:0000313" key="5">
    <source>
        <dbReference type="Proteomes" id="UP000652760"/>
    </source>
</evidence>
<dbReference type="PROSITE" id="PS50125">
    <property type="entry name" value="GUANYLATE_CYCLASE_2"/>
    <property type="match status" value="1"/>
</dbReference>
<evidence type="ECO:0000259" key="3">
    <source>
        <dbReference type="PROSITE" id="PS50125"/>
    </source>
</evidence>
<dbReference type="SMART" id="SM00044">
    <property type="entry name" value="CYCc"/>
    <property type="match status" value="1"/>
</dbReference>
<dbReference type="Pfam" id="PF00211">
    <property type="entry name" value="Guanylate_cyc"/>
    <property type="match status" value="1"/>
</dbReference>
<keyword evidence="2" id="KW-1133">Transmembrane helix</keyword>
<name>A0ABS1F506_9PROT</name>
<keyword evidence="2" id="KW-0812">Transmembrane</keyword>
<feature type="domain" description="Guanylate cyclase" evidence="3">
    <location>
        <begin position="431"/>
        <end position="569"/>
    </location>
</feature>
<proteinExistence type="predicted"/>
<dbReference type="SUPFAM" id="SSF55073">
    <property type="entry name" value="Nucleotide cyclase"/>
    <property type="match status" value="1"/>
</dbReference>